<feature type="region of interest" description="Disordered" evidence="1">
    <location>
        <begin position="321"/>
        <end position="360"/>
    </location>
</feature>
<feature type="compositionally biased region" description="Low complexity" evidence="1">
    <location>
        <begin position="157"/>
        <end position="174"/>
    </location>
</feature>
<evidence type="ECO:0000313" key="2">
    <source>
        <dbReference type="EMBL" id="GME71318.1"/>
    </source>
</evidence>
<reference evidence="2" key="1">
    <citation type="submission" date="2023-04" db="EMBL/GenBank/DDBJ databases">
        <title>Candida boidinii NBRC 10035.</title>
        <authorList>
            <person name="Ichikawa N."/>
            <person name="Sato H."/>
            <person name="Tonouchi N."/>
        </authorList>
    </citation>
    <scope>NUCLEOTIDE SEQUENCE</scope>
    <source>
        <strain evidence="2">NBRC 10035</strain>
    </source>
</reference>
<comment type="caution">
    <text evidence="2">The sequence shown here is derived from an EMBL/GenBank/DDBJ whole genome shotgun (WGS) entry which is preliminary data.</text>
</comment>
<evidence type="ECO:0000256" key="1">
    <source>
        <dbReference type="SAM" id="MobiDB-lite"/>
    </source>
</evidence>
<name>A0A9W6T192_CANBO</name>
<dbReference type="EMBL" id="BSXN01001052">
    <property type="protein sequence ID" value="GME71318.1"/>
    <property type="molecule type" value="Genomic_DNA"/>
</dbReference>
<accession>A0A9W6T192</accession>
<keyword evidence="3" id="KW-1185">Reference proteome</keyword>
<proteinExistence type="predicted"/>
<organism evidence="2 3">
    <name type="scientific">Candida boidinii</name>
    <name type="common">Yeast</name>
    <dbReference type="NCBI Taxonomy" id="5477"/>
    <lineage>
        <taxon>Eukaryota</taxon>
        <taxon>Fungi</taxon>
        <taxon>Dikarya</taxon>
        <taxon>Ascomycota</taxon>
        <taxon>Saccharomycotina</taxon>
        <taxon>Pichiomycetes</taxon>
        <taxon>Pichiales</taxon>
        <taxon>Pichiaceae</taxon>
        <taxon>Ogataea</taxon>
        <taxon>Ogataea/Candida clade</taxon>
    </lineage>
</organism>
<sequence>MSDIKLVSENVANWLSGRLNNSLYGSIDYSDTPPTSSSSFKILYTSKDSIDIKIVLNDNTNTANEGLVYYLVTLTDRFKNCSISYNIPFRNSIPIISLDSYFTDFLNILTDSDTLYKTNHNGNKLNHDDPSNNKNQFINDHLKNDDSTAIIIPSLSITSNNKNNSTPNNINNPPGFEDEYQLQDKKPTNSAPLFPRNNDLPSIGDKDLNPLPGKNPILKPFFDPLSDPSPASSSGGMIPTKYDPIFHSELKNSGNGSGNPLIRSDEPVIGPDDDLNLIGSGLPGSIGLGRRNNHNIDNFNPLADEFGDDDGFGSNGLRLPGRGGPNGPGRGGFGGPGGHGGPGFGGSGFGGSGFGGSGFI</sequence>
<feature type="region of interest" description="Disordered" evidence="1">
    <location>
        <begin position="157"/>
        <end position="235"/>
    </location>
</feature>
<dbReference type="AlphaFoldDB" id="A0A9W6T192"/>
<protein>
    <submittedName>
        <fullName evidence="2">Unnamed protein product</fullName>
    </submittedName>
</protein>
<evidence type="ECO:0000313" key="3">
    <source>
        <dbReference type="Proteomes" id="UP001165120"/>
    </source>
</evidence>
<dbReference type="Proteomes" id="UP001165120">
    <property type="component" value="Unassembled WGS sequence"/>
</dbReference>
<gene>
    <name evidence="2" type="ORF">Cboi02_000316900</name>
</gene>
<feature type="compositionally biased region" description="Low complexity" evidence="1">
    <location>
        <begin position="220"/>
        <end position="234"/>
    </location>
</feature>